<dbReference type="GO" id="GO:0015095">
    <property type="term" value="F:magnesium ion transmembrane transporter activity"/>
    <property type="evidence" value="ECO:0007669"/>
    <property type="project" value="UniProtKB-UniRule"/>
</dbReference>
<keyword evidence="9" id="KW-1003">Cell membrane</keyword>
<feature type="transmembrane region" description="Helical" evidence="9">
    <location>
        <begin position="434"/>
        <end position="457"/>
    </location>
</feature>
<feature type="transmembrane region" description="Helical" evidence="9">
    <location>
        <begin position="369"/>
        <end position="390"/>
    </location>
</feature>
<reference evidence="11" key="1">
    <citation type="submission" date="2021-01" db="EMBL/GenBank/DDBJ databases">
        <title>Modified the classification status of verrucomicrobia.</title>
        <authorList>
            <person name="Feng X."/>
        </authorList>
    </citation>
    <scope>NUCLEOTIDE SEQUENCE</scope>
    <source>
        <strain evidence="11">5K15</strain>
    </source>
</reference>
<evidence type="ECO:0000256" key="6">
    <source>
        <dbReference type="ARBA" id="ARBA00022989"/>
    </source>
</evidence>
<sequence>MTEAPLPKETDLPARWKRLVEAIEASDAGAAHDILASATVDDQRRIVSQLNLDRRERLCRLLPVDETADLIENLAEPQAVEMLEEMQADLAADVLEELPADVSGDLLRELNDRSSEAILSEIDDADESMDLRERAGYARDSAGGLMSDQVVSFPQDATVADVLAELGNNAGNYSDDEVQYFYVTDHSMQLTGVLALRNLVLGRRDLCISELMIPSPVCTRVDTELEELQDLFENRNYLAFPVVDENGRLKGIVSRAAVNEALSETQTDDYLKSRGIVGGEELRSMPLIERCSRRLAWLGPNILLNLLAASIIASYEDTLQSVIALAVFLPMVSDMSGCSGNQAGAVTIRELTLGIIQPRDYLRVFLKEVWLGMNNGMVLGFVLGAIAAVWKGSVFLGLVIGGALMLNTIFSVTVGGLVPLLLKRFKVDPALASGPILTTCTDMSGFFLVLSLANLAMTHLV</sequence>
<evidence type="ECO:0000256" key="1">
    <source>
        <dbReference type="ARBA" id="ARBA00004141"/>
    </source>
</evidence>
<dbReference type="InterPro" id="IPR006669">
    <property type="entry name" value="MgtE_transporter"/>
</dbReference>
<dbReference type="EMBL" id="JAENIG010000010">
    <property type="protein sequence ID" value="MBK1856098.1"/>
    <property type="molecule type" value="Genomic_DNA"/>
</dbReference>
<dbReference type="SUPFAM" id="SSF158791">
    <property type="entry name" value="MgtE N-terminal domain-like"/>
    <property type="match status" value="1"/>
</dbReference>
<evidence type="ECO:0000256" key="2">
    <source>
        <dbReference type="ARBA" id="ARBA00009749"/>
    </source>
</evidence>
<dbReference type="SUPFAM" id="SSF54631">
    <property type="entry name" value="CBS-domain pair"/>
    <property type="match status" value="1"/>
</dbReference>
<comment type="function">
    <text evidence="9">Acts as a magnesium transporter.</text>
</comment>
<dbReference type="PROSITE" id="PS51371">
    <property type="entry name" value="CBS"/>
    <property type="match status" value="1"/>
</dbReference>
<dbReference type="Pfam" id="PF03448">
    <property type="entry name" value="MgtE_N"/>
    <property type="match status" value="1"/>
</dbReference>
<keyword evidence="12" id="KW-1185">Reference proteome</keyword>
<dbReference type="RefSeq" id="WP_309490712.1">
    <property type="nucleotide sequence ID" value="NZ_JAENIG010000010.1"/>
</dbReference>
<keyword evidence="8" id="KW-0129">CBS domain</keyword>
<dbReference type="NCBIfam" id="TIGR00400">
    <property type="entry name" value="mgtE"/>
    <property type="match status" value="1"/>
</dbReference>
<dbReference type="InterPro" id="IPR006668">
    <property type="entry name" value="Mg_transptr_MgtE_intracell_dom"/>
</dbReference>
<gene>
    <name evidence="11" type="primary">mgtE</name>
    <name evidence="11" type="ORF">JIN83_14080</name>
</gene>
<dbReference type="SUPFAM" id="SSF161093">
    <property type="entry name" value="MgtE membrane domain-like"/>
    <property type="match status" value="1"/>
</dbReference>
<comment type="subcellular location">
    <subcellularLocation>
        <location evidence="9">Cell membrane</location>
        <topology evidence="9">Multi-pass membrane protein</topology>
    </subcellularLocation>
    <subcellularLocation>
        <location evidence="1">Membrane</location>
        <topology evidence="1">Multi-pass membrane protein</topology>
    </subcellularLocation>
</comment>
<evidence type="ECO:0000256" key="4">
    <source>
        <dbReference type="ARBA" id="ARBA00022692"/>
    </source>
</evidence>
<comment type="caution">
    <text evidence="9">Lacks conserved residue(s) required for the propagation of feature annotation.</text>
</comment>
<keyword evidence="9" id="KW-0479">Metal-binding</keyword>
<evidence type="ECO:0000259" key="10">
    <source>
        <dbReference type="PROSITE" id="PS51371"/>
    </source>
</evidence>
<dbReference type="InterPro" id="IPR046342">
    <property type="entry name" value="CBS_dom_sf"/>
</dbReference>
<evidence type="ECO:0000256" key="5">
    <source>
        <dbReference type="ARBA" id="ARBA00022842"/>
    </source>
</evidence>
<organism evidence="11 12">
    <name type="scientific">Oceaniferula flava</name>
    <dbReference type="NCBI Taxonomy" id="2800421"/>
    <lineage>
        <taxon>Bacteria</taxon>
        <taxon>Pseudomonadati</taxon>
        <taxon>Verrucomicrobiota</taxon>
        <taxon>Verrucomicrobiia</taxon>
        <taxon>Verrucomicrobiales</taxon>
        <taxon>Verrucomicrobiaceae</taxon>
        <taxon>Oceaniferula</taxon>
    </lineage>
</organism>
<dbReference type="Gene3D" id="3.10.580.10">
    <property type="entry name" value="CBS-domain"/>
    <property type="match status" value="1"/>
</dbReference>
<protein>
    <recommendedName>
        <fullName evidence="9">Magnesium transporter MgtE</fullName>
    </recommendedName>
</protein>
<dbReference type="CDD" id="cd04606">
    <property type="entry name" value="CBS_pair_Mg_transporter"/>
    <property type="match status" value="1"/>
</dbReference>
<dbReference type="Proteomes" id="UP000634206">
    <property type="component" value="Unassembled WGS sequence"/>
</dbReference>
<dbReference type="InterPro" id="IPR038076">
    <property type="entry name" value="MgtE_N_sf"/>
</dbReference>
<dbReference type="GO" id="GO:0046872">
    <property type="term" value="F:metal ion binding"/>
    <property type="evidence" value="ECO:0007669"/>
    <property type="project" value="UniProtKB-KW"/>
</dbReference>
<evidence type="ECO:0000256" key="8">
    <source>
        <dbReference type="PROSITE-ProRule" id="PRU00703"/>
    </source>
</evidence>
<comment type="caution">
    <text evidence="11">The sequence shown here is derived from an EMBL/GenBank/DDBJ whole genome shotgun (WGS) entry which is preliminary data.</text>
</comment>
<keyword evidence="6 9" id="KW-1133">Transmembrane helix</keyword>
<comment type="similarity">
    <text evidence="2 9">Belongs to the SLC41A transporter family.</text>
</comment>
<dbReference type="PANTHER" id="PTHR41394">
    <property type="entry name" value="MAGNESIUM TRANSPORTER MGTE"/>
    <property type="match status" value="1"/>
</dbReference>
<evidence type="ECO:0000256" key="7">
    <source>
        <dbReference type="ARBA" id="ARBA00023136"/>
    </source>
</evidence>
<dbReference type="SMART" id="SM00924">
    <property type="entry name" value="MgtE_N"/>
    <property type="match status" value="1"/>
</dbReference>
<evidence type="ECO:0000256" key="3">
    <source>
        <dbReference type="ARBA" id="ARBA00022448"/>
    </source>
</evidence>
<evidence type="ECO:0000313" key="12">
    <source>
        <dbReference type="Proteomes" id="UP000634206"/>
    </source>
</evidence>
<dbReference type="InterPro" id="IPR036739">
    <property type="entry name" value="SLC41_membr_dom_sf"/>
</dbReference>
<dbReference type="Gene3D" id="1.25.60.10">
    <property type="entry name" value="MgtE N-terminal domain-like"/>
    <property type="match status" value="1"/>
</dbReference>
<keyword evidence="5 9" id="KW-0460">Magnesium</keyword>
<dbReference type="SMART" id="SM00116">
    <property type="entry name" value="CBS"/>
    <property type="match status" value="2"/>
</dbReference>
<evidence type="ECO:0000313" key="11">
    <source>
        <dbReference type="EMBL" id="MBK1856098.1"/>
    </source>
</evidence>
<keyword evidence="4 9" id="KW-0812">Transmembrane</keyword>
<dbReference type="InterPro" id="IPR000644">
    <property type="entry name" value="CBS_dom"/>
</dbReference>
<comment type="subunit">
    <text evidence="9">Homodimer.</text>
</comment>
<proteinExistence type="inferred from homology"/>
<evidence type="ECO:0000256" key="9">
    <source>
        <dbReference type="RuleBase" id="RU362011"/>
    </source>
</evidence>
<dbReference type="Pfam" id="PF00571">
    <property type="entry name" value="CBS"/>
    <property type="match status" value="1"/>
</dbReference>
<dbReference type="PANTHER" id="PTHR41394:SF5">
    <property type="entry name" value="SLC41A_MGTE INTEGRAL MEMBRANE DOMAIN-CONTAINING PROTEIN"/>
    <property type="match status" value="1"/>
</dbReference>
<name>A0AAE2SCX2_9BACT</name>
<dbReference type="Gene3D" id="1.10.357.20">
    <property type="entry name" value="SLC41 divalent cation transporters, integral membrane domain"/>
    <property type="match status" value="1"/>
</dbReference>
<accession>A0AAE2SCX2</accession>
<feature type="transmembrane region" description="Helical" evidence="9">
    <location>
        <begin position="396"/>
        <end position="422"/>
    </location>
</feature>
<dbReference type="Pfam" id="PF01769">
    <property type="entry name" value="MgtE"/>
    <property type="match status" value="1"/>
</dbReference>
<feature type="domain" description="CBS" evidence="10">
    <location>
        <begin position="212"/>
        <end position="269"/>
    </location>
</feature>
<dbReference type="AlphaFoldDB" id="A0AAE2SCX2"/>
<dbReference type="GO" id="GO:0005886">
    <property type="term" value="C:plasma membrane"/>
    <property type="evidence" value="ECO:0007669"/>
    <property type="project" value="UniProtKB-SubCell"/>
</dbReference>
<dbReference type="InterPro" id="IPR006667">
    <property type="entry name" value="SLC41_membr_dom"/>
</dbReference>
<keyword evidence="3 9" id="KW-0813">Transport</keyword>
<keyword evidence="7 9" id="KW-0472">Membrane</keyword>